<name>A0A5C6A6E1_9BACT</name>
<sequence length="255" mass="28618">MESEFSIEDLQAIFRRLATEKWRAVIVGGQAVNLWAMRFEDLQSSLRSYRPYTSCDLDFYGGRVEAKRLLAILGGRGKLNDGTDPSPNAAVIEVFVEGHGGLVIDVLTGVFGVSSSELSRTAIAWTPRESGIDCELNVMHPLLLLESKLACLRGLSQQGRQDQKHCKMMLLVIHAWLANQSSQPRSVFKAVERIAALMQTPDGLHAYGLGIDLWGSMPLEHWKSDGNYALFFEKRLPQIREEIEQSRTSYRESFS</sequence>
<reference evidence="1 2" key="1">
    <citation type="submission" date="2019-02" db="EMBL/GenBank/DDBJ databases">
        <title>Deep-cultivation of Planctomycetes and their phenomic and genomic characterization uncovers novel biology.</title>
        <authorList>
            <person name="Wiegand S."/>
            <person name="Jogler M."/>
            <person name="Boedeker C."/>
            <person name="Pinto D."/>
            <person name="Vollmers J."/>
            <person name="Rivas-Marin E."/>
            <person name="Kohn T."/>
            <person name="Peeters S.H."/>
            <person name="Heuer A."/>
            <person name="Rast P."/>
            <person name="Oberbeckmann S."/>
            <person name="Bunk B."/>
            <person name="Jeske O."/>
            <person name="Meyerdierks A."/>
            <person name="Storesund J.E."/>
            <person name="Kallscheuer N."/>
            <person name="Luecker S."/>
            <person name="Lage O.M."/>
            <person name="Pohl T."/>
            <person name="Merkel B.J."/>
            <person name="Hornburger P."/>
            <person name="Mueller R.-W."/>
            <person name="Bruemmer F."/>
            <person name="Labrenz M."/>
            <person name="Spormann A.M."/>
            <person name="Op Den Camp H."/>
            <person name="Overmann J."/>
            <person name="Amann R."/>
            <person name="Jetten M.S.M."/>
            <person name="Mascher T."/>
            <person name="Medema M.H."/>
            <person name="Devos D.P."/>
            <person name="Kaster A.-K."/>
            <person name="Ovreas L."/>
            <person name="Rohde M."/>
            <person name="Galperin M.Y."/>
            <person name="Jogler C."/>
        </authorList>
    </citation>
    <scope>NUCLEOTIDE SEQUENCE [LARGE SCALE GENOMIC DNA]</scope>
    <source>
        <strain evidence="1 2">Pla100</strain>
    </source>
</reference>
<dbReference type="Proteomes" id="UP000316213">
    <property type="component" value="Unassembled WGS sequence"/>
</dbReference>
<comment type="caution">
    <text evidence="1">The sequence shown here is derived from an EMBL/GenBank/DDBJ whole genome shotgun (WGS) entry which is preliminary data.</text>
</comment>
<dbReference type="EMBL" id="SJPM01000006">
    <property type="protein sequence ID" value="TWT95464.1"/>
    <property type="molecule type" value="Genomic_DNA"/>
</dbReference>
<protein>
    <recommendedName>
        <fullName evidence="3">Nucleotidyltransferase</fullName>
    </recommendedName>
</protein>
<organism evidence="1 2">
    <name type="scientific">Neorhodopirellula pilleata</name>
    <dbReference type="NCBI Taxonomy" id="2714738"/>
    <lineage>
        <taxon>Bacteria</taxon>
        <taxon>Pseudomonadati</taxon>
        <taxon>Planctomycetota</taxon>
        <taxon>Planctomycetia</taxon>
        <taxon>Pirellulales</taxon>
        <taxon>Pirellulaceae</taxon>
        <taxon>Neorhodopirellula</taxon>
    </lineage>
</organism>
<gene>
    <name evidence="1" type="ORF">Pla100_31050</name>
</gene>
<evidence type="ECO:0008006" key="3">
    <source>
        <dbReference type="Google" id="ProtNLM"/>
    </source>
</evidence>
<dbReference type="AlphaFoldDB" id="A0A5C6A6E1"/>
<evidence type="ECO:0000313" key="1">
    <source>
        <dbReference type="EMBL" id="TWT95464.1"/>
    </source>
</evidence>
<accession>A0A5C6A6E1</accession>
<proteinExistence type="predicted"/>
<dbReference type="RefSeq" id="WP_146578540.1">
    <property type="nucleotide sequence ID" value="NZ_SJPM01000006.1"/>
</dbReference>
<evidence type="ECO:0000313" key="2">
    <source>
        <dbReference type="Proteomes" id="UP000316213"/>
    </source>
</evidence>
<keyword evidence="2" id="KW-1185">Reference proteome</keyword>
<dbReference type="OrthoDB" id="582009at2"/>